<comment type="caution">
    <text evidence="3">The sequence shown here is derived from an EMBL/GenBank/DDBJ whole genome shotgun (WGS) entry which is preliminary data.</text>
</comment>
<dbReference type="EMBL" id="BAABLP010000001">
    <property type="protein sequence ID" value="GAA4738660.1"/>
    <property type="molecule type" value="Genomic_DNA"/>
</dbReference>
<feature type="transmembrane region" description="Helical" evidence="2">
    <location>
        <begin position="67"/>
        <end position="88"/>
    </location>
</feature>
<accession>A0ABP8YST5</accession>
<dbReference type="Proteomes" id="UP001500121">
    <property type="component" value="Unassembled WGS sequence"/>
</dbReference>
<evidence type="ECO:0008006" key="5">
    <source>
        <dbReference type="Google" id="ProtNLM"/>
    </source>
</evidence>
<feature type="transmembrane region" description="Helical" evidence="2">
    <location>
        <begin position="134"/>
        <end position="155"/>
    </location>
</feature>
<evidence type="ECO:0000256" key="1">
    <source>
        <dbReference type="SAM" id="MobiDB-lite"/>
    </source>
</evidence>
<feature type="transmembrane region" description="Helical" evidence="2">
    <location>
        <begin position="109"/>
        <end position="128"/>
    </location>
</feature>
<dbReference type="InterPro" id="IPR046291">
    <property type="entry name" value="DUF6328"/>
</dbReference>
<feature type="region of interest" description="Disordered" evidence="1">
    <location>
        <begin position="1"/>
        <end position="21"/>
    </location>
</feature>
<organism evidence="3 4">
    <name type="scientific">Amnibacterium soli</name>
    <dbReference type="NCBI Taxonomy" id="1282736"/>
    <lineage>
        <taxon>Bacteria</taxon>
        <taxon>Bacillati</taxon>
        <taxon>Actinomycetota</taxon>
        <taxon>Actinomycetes</taxon>
        <taxon>Micrococcales</taxon>
        <taxon>Microbacteriaceae</taxon>
        <taxon>Amnibacterium</taxon>
    </lineage>
</organism>
<proteinExistence type="predicted"/>
<evidence type="ECO:0000313" key="3">
    <source>
        <dbReference type="EMBL" id="GAA4738660.1"/>
    </source>
</evidence>
<keyword evidence="4" id="KW-1185">Reference proteome</keyword>
<reference evidence="4" key="1">
    <citation type="journal article" date="2019" name="Int. J. Syst. Evol. Microbiol.">
        <title>The Global Catalogue of Microorganisms (GCM) 10K type strain sequencing project: providing services to taxonomists for standard genome sequencing and annotation.</title>
        <authorList>
            <consortium name="The Broad Institute Genomics Platform"/>
            <consortium name="The Broad Institute Genome Sequencing Center for Infectious Disease"/>
            <person name="Wu L."/>
            <person name="Ma J."/>
        </authorList>
    </citation>
    <scope>NUCLEOTIDE SEQUENCE [LARGE SCALE GENOMIC DNA]</scope>
    <source>
        <strain evidence="4">JCM 19015</strain>
    </source>
</reference>
<protein>
    <recommendedName>
        <fullName evidence="5">Sodium:proton antiporter</fullName>
    </recommendedName>
</protein>
<gene>
    <name evidence="3" type="ORF">GCM10025783_06660</name>
</gene>
<keyword evidence="2" id="KW-1133">Transmembrane helix</keyword>
<dbReference type="Pfam" id="PF19853">
    <property type="entry name" value="DUF6328"/>
    <property type="match status" value="1"/>
</dbReference>
<name>A0ABP8YST5_9MICO</name>
<dbReference type="RefSeq" id="WP_345479520.1">
    <property type="nucleotide sequence ID" value="NZ_BAABLP010000001.1"/>
</dbReference>
<sequence length="174" mass="18758">MAEQHDRDAVPGDGRDETENERLDRNWNALLQELRILQTGTQLLTGFLLTVAFQQTFSDLAEWQETLYLVVVSLAVASTACTLMPVALHRALFRRGAMGELVQWGSRMLRVGLMTTALAVAGSLALIFSRVTGVSGAVAAGAVSVVVLAVLWLALPIGLRRRVGPPGPEPVPSR</sequence>
<evidence type="ECO:0000256" key="2">
    <source>
        <dbReference type="SAM" id="Phobius"/>
    </source>
</evidence>
<evidence type="ECO:0000313" key="4">
    <source>
        <dbReference type="Proteomes" id="UP001500121"/>
    </source>
</evidence>
<keyword evidence="2" id="KW-0812">Transmembrane</keyword>
<keyword evidence="2" id="KW-0472">Membrane</keyword>